<feature type="non-terminal residue" evidence="1">
    <location>
        <position position="111"/>
    </location>
</feature>
<reference evidence="1 2" key="1">
    <citation type="submission" date="2024-01" db="EMBL/GenBank/DDBJ databases">
        <authorList>
            <person name="Alioto T."/>
            <person name="Alioto T."/>
            <person name="Gomez Garrido J."/>
        </authorList>
    </citation>
    <scope>NUCLEOTIDE SEQUENCE [LARGE SCALE GENOMIC DNA]</scope>
</reference>
<proteinExistence type="predicted"/>
<evidence type="ECO:0000313" key="2">
    <source>
        <dbReference type="Proteomes" id="UP001314229"/>
    </source>
</evidence>
<evidence type="ECO:0000313" key="1">
    <source>
        <dbReference type="EMBL" id="CAK6982059.1"/>
    </source>
</evidence>
<gene>
    <name evidence="1" type="ORF">FSCOSCO3_A000071</name>
</gene>
<keyword evidence="2" id="KW-1185">Reference proteome</keyword>
<comment type="caution">
    <text evidence="1">The sequence shown here is derived from an EMBL/GenBank/DDBJ whole genome shotgun (WGS) entry which is preliminary data.</text>
</comment>
<dbReference type="Proteomes" id="UP001314229">
    <property type="component" value="Unassembled WGS sequence"/>
</dbReference>
<accession>A0AAV1QEU6</accession>
<sequence length="111" mass="12850">MQKLLSSETMERWRTDTEQTVRHRDCLESENIHHYETFTHIVIKQLVESLRNGAVIFALTGTSADVSRSDICRKWCKCPSGLFGDARLIFRFAFLILTVVELMNREETPSS</sequence>
<dbReference type="EMBL" id="CAWUFR010000943">
    <property type="protein sequence ID" value="CAK6982059.1"/>
    <property type="molecule type" value="Genomic_DNA"/>
</dbReference>
<dbReference type="AlphaFoldDB" id="A0AAV1QEU6"/>
<organism evidence="1 2">
    <name type="scientific">Scomber scombrus</name>
    <name type="common">Atlantic mackerel</name>
    <name type="synonym">Scomber vernalis</name>
    <dbReference type="NCBI Taxonomy" id="13677"/>
    <lineage>
        <taxon>Eukaryota</taxon>
        <taxon>Metazoa</taxon>
        <taxon>Chordata</taxon>
        <taxon>Craniata</taxon>
        <taxon>Vertebrata</taxon>
        <taxon>Euteleostomi</taxon>
        <taxon>Actinopterygii</taxon>
        <taxon>Neopterygii</taxon>
        <taxon>Teleostei</taxon>
        <taxon>Neoteleostei</taxon>
        <taxon>Acanthomorphata</taxon>
        <taxon>Pelagiaria</taxon>
        <taxon>Scombriformes</taxon>
        <taxon>Scombridae</taxon>
        <taxon>Scomber</taxon>
    </lineage>
</organism>
<protein>
    <submittedName>
        <fullName evidence="1">Uncharacterized protein</fullName>
    </submittedName>
</protein>
<name>A0AAV1QEU6_SCOSC</name>